<name>A0A7W9G347_9ACTN</name>
<protein>
    <submittedName>
        <fullName evidence="1">Uncharacterized protein</fullName>
    </submittedName>
</protein>
<gene>
    <name evidence="1" type="ORF">HD596_003096</name>
</gene>
<dbReference type="AlphaFoldDB" id="A0A7W9G347"/>
<dbReference type="RefSeq" id="WP_185069882.1">
    <property type="nucleotide sequence ID" value="NZ_JACHMB010000001.1"/>
</dbReference>
<sequence length="176" mass="19392">MGTWAAYLACQASSDAEKLLPAGDTWGPDRWEEAVAPGWSVAETEILAVADPEAVLAQTRGHALLAFVLDSDFAHVMGAVDGDTRWELYLNEHHAEAYDYPLPEVTYAQNADLHRQIADWIKAATGNIVSPEQVRKVVSTRRVFADDALRSLLYVFGIVTEHLSFGDDLPHVVRSC</sequence>
<keyword evidence="2" id="KW-1185">Reference proteome</keyword>
<dbReference type="Proteomes" id="UP000579153">
    <property type="component" value="Unassembled WGS sequence"/>
</dbReference>
<organism evidence="1 2">
    <name type="scientific">Nonomuraea jabiensis</name>
    <dbReference type="NCBI Taxonomy" id="882448"/>
    <lineage>
        <taxon>Bacteria</taxon>
        <taxon>Bacillati</taxon>
        <taxon>Actinomycetota</taxon>
        <taxon>Actinomycetes</taxon>
        <taxon>Streptosporangiales</taxon>
        <taxon>Streptosporangiaceae</taxon>
        <taxon>Nonomuraea</taxon>
    </lineage>
</organism>
<proteinExistence type="predicted"/>
<accession>A0A7W9G347</accession>
<dbReference type="EMBL" id="JACHMB010000001">
    <property type="protein sequence ID" value="MBB5776340.1"/>
    <property type="molecule type" value="Genomic_DNA"/>
</dbReference>
<evidence type="ECO:0000313" key="2">
    <source>
        <dbReference type="Proteomes" id="UP000579153"/>
    </source>
</evidence>
<reference evidence="1 2" key="1">
    <citation type="submission" date="2020-08" db="EMBL/GenBank/DDBJ databases">
        <title>Sequencing the genomes of 1000 actinobacteria strains.</title>
        <authorList>
            <person name="Klenk H.-P."/>
        </authorList>
    </citation>
    <scope>NUCLEOTIDE SEQUENCE [LARGE SCALE GENOMIC DNA]</scope>
    <source>
        <strain evidence="1 2">DSM 45507</strain>
    </source>
</reference>
<evidence type="ECO:0000313" key="1">
    <source>
        <dbReference type="EMBL" id="MBB5776340.1"/>
    </source>
</evidence>
<comment type="caution">
    <text evidence="1">The sequence shown here is derived from an EMBL/GenBank/DDBJ whole genome shotgun (WGS) entry which is preliminary data.</text>
</comment>